<dbReference type="Pfam" id="PF02636">
    <property type="entry name" value="Methyltransf_28"/>
    <property type="match status" value="1"/>
</dbReference>
<name>A0A4R5KMH2_9BACL</name>
<dbReference type="InterPro" id="IPR003788">
    <property type="entry name" value="NDUFAF7"/>
</dbReference>
<keyword evidence="1 3" id="KW-0489">Methyltransferase</keyword>
<organism evidence="3 4">
    <name type="scientific">Paenibacillus piri</name>
    <dbReference type="NCBI Taxonomy" id="2547395"/>
    <lineage>
        <taxon>Bacteria</taxon>
        <taxon>Bacillati</taxon>
        <taxon>Bacillota</taxon>
        <taxon>Bacilli</taxon>
        <taxon>Bacillales</taxon>
        <taxon>Paenibacillaceae</taxon>
        <taxon>Paenibacillus</taxon>
    </lineage>
</organism>
<dbReference type="PANTHER" id="PTHR12049">
    <property type="entry name" value="PROTEIN ARGININE METHYLTRANSFERASE NDUFAF7, MITOCHONDRIAL"/>
    <property type="match status" value="1"/>
</dbReference>
<dbReference type="AlphaFoldDB" id="A0A4R5KMH2"/>
<gene>
    <name evidence="3" type="ORF">E1757_16600</name>
</gene>
<keyword evidence="2 3" id="KW-0808">Transferase</keyword>
<dbReference type="PANTHER" id="PTHR12049:SF7">
    <property type="entry name" value="PROTEIN ARGININE METHYLTRANSFERASE NDUFAF7, MITOCHONDRIAL"/>
    <property type="match status" value="1"/>
</dbReference>
<evidence type="ECO:0000313" key="3">
    <source>
        <dbReference type="EMBL" id="TDF96813.1"/>
    </source>
</evidence>
<dbReference type="GO" id="GO:0032259">
    <property type="term" value="P:methylation"/>
    <property type="evidence" value="ECO:0007669"/>
    <property type="project" value="UniProtKB-KW"/>
</dbReference>
<reference evidence="3 4" key="1">
    <citation type="submission" date="2019-03" db="EMBL/GenBank/DDBJ databases">
        <title>This is whole genome sequence of Paenibacillus sp MS74 strain.</title>
        <authorList>
            <person name="Trinh H.N."/>
        </authorList>
    </citation>
    <scope>NUCLEOTIDE SEQUENCE [LARGE SCALE GENOMIC DNA]</scope>
    <source>
        <strain evidence="3 4">MS74</strain>
    </source>
</reference>
<comment type="caution">
    <text evidence="3">The sequence shown here is derived from an EMBL/GenBank/DDBJ whole genome shotgun (WGS) entry which is preliminary data.</text>
</comment>
<accession>A0A4R5KMH2</accession>
<dbReference type="InterPro" id="IPR029063">
    <property type="entry name" value="SAM-dependent_MTases_sf"/>
</dbReference>
<dbReference type="Gene3D" id="3.40.50.12710">
    <property type="match status" value="1"/>
</dbReference>
<dbReference type="SUPFAM" id="SSF53335">
    <property type="entry name" value="S-adenosyl-L-methionine-dependent methyltransferases"/>
    <property type="match status" value="1"/>
</dbReference>
<evidence type="ECO:0000256" key="1">
    <source>
        <dbReference type="ARBA" id="ARBA00022603"/>
    </source>
</evidence>
<dbReference type="OrthoDB" id="9794208at2"/>
<dbReference type="Proteomes" id="UP000295636">
    <property type="component" value="Unassembled WGS sequence"/>
</dbReference>
<proteinExistence type="predicted"/>
<keyword evidence="4" id="KW-1185">Reference proteome</keyword>
<dbReference type="InterPro" id="IPR038375">
    <property type="entry name" value="NDUFAF7_sf"/>
</dbReference>
<evidence type="ECO:0000256" key="2">
    <source>
        <dbReference type="ARBA" id="ARBA00022679"/>
    </source>
</evidence>
<sequence>MELCLYHPLYGYYMKNKEKVGTSGDFYTSSAIGGLFGEVLAQYIAGQAKLMGLEQPITLIEWGGGSGQLAQQLLDELRRSWNPVYERLTYISVETSSYHRELQAVRLASHEKRVSWRTGRQWLEEGPWNRVIVFSNELIDAFPVHRVQIKDGQPYEIFTEWDEAGGHFREKLLPLKDGSLAAALEELRRQRIKLAEGQRLELNLAASAWIRQIAGAIRSGQLVTIDYGDRAEELYAPHRMQGTLMCYRNHLANDNPYADPGHQDITSHVDFSGLIRDGGAAGLRLAHYMTQKQFLVENGLLQKLQDTASQDPFSPAARRNRAVRQLLLSDQMSELFKVLIQKKDELP</sequence>
<dbReference type="GO" id="GO:0035243">
    <property type="term" value="F:protein-arginine omega-N symmetric methyltransferase activity"/>
    <property type="evidence" value="ECO:0007669"/>
    <property type="project" value="TreeGrafter"/>
</dbReference>
<evidence type="ECO:0000313" key="4">
    <source>
        <dbReference type="Proteomes" id="UP000295636"/>
    </source>
</evidence>
<protein>
    <submittedName>
        <fullName evidence="3">SAM-dependent methyltransferase</fullName>
    </submittedName>
</protein>
<dbReference type="EMBL" id="SMRT01000007">
    <property type="protein sequence ID" value="TDF96813.1"/>
    <property type="molecule type" value="Genomic_DNA"/>
</dbReference>